<dbReference type="EMBL" id="CM043017">
    <property type="protein sequence ID" value="KAI4464859.1"/>
    <property type="molecule type" value="Genomic_DNA"/>
</dbReference>
<gene>
    <name evidence="1" type="ORF">MML48_3g00008554</name>
</gene>
<organism evidence="1 2">
    <name type="scientific">Holotrichia oblita</name>
    <name type="common">Chafer beetle</name>
    <dbReference type="NCBI Taxonomy" id="644536"/>
    <lineage>
        <taxon>Eukaryota</taxon>
        <taxon>Metazoa</taxon>
        <taxon>Ecdysozoa</taxon>
        <taxon>Arthropoda</taxon>
        <taxon>Hexapoda</taxon>
        <taxon>Insecta</taxon>
        <taxon>Pterygota</taxon>
        <taxon>Neoptera</taxon>
        <taxon>Endopterygota</taxon>
        <taxon>Coleoptera</taxon>
        <taxon>Polyphaga</taxon>
        <taxon>Scarabaeiformia</taxon>
        <taxon>Scarabaeidae</taxon>
        <taxon>Melolonthinae</taxon>
        <taxon>Holotrichia</taxon>
    </lineage>
</organism>
<keyword evidence="2" id="KW-1185">Reference proteome</keyword>
<protein>
    <submittedName>
        <fullName evidence="1">Ig(Immunoglobulin) and lrr(Leucine rich repeat) domain</fullName>
    </submittedName>
</protein>
<comment type="caution">
    <text evidence="1">The sequence shown here is derived from an EMBL/GenBank/DDBJ whole genome shotgun (WGS) entry which is preliminary data.</text>
</comment>
<name>A0ACB9TDK3_HOLOL</name>
<evidence type="ECO:0000313" key="1">
    <source>
        <dbReference type="EMBL" id="KAI4464859.1"/>
    </source>
</evidence>
<evidence type="ECO:0000313" key="2">
    <source>
        <dbReference type="Proteomes" id="UP001056778"/>
    </source>
</evidence>
<reference evidence="1" key="1">
    <citation type="submission" date="2022-04" db="EMBL/GenBank/DDBJ databases">
        <title>Chromosome-scale genome assembly of Holotrichia oblita Faldermann.</title>
        <authorList>
            <person name="Rongchong L."/>
        </authorList>
    </citation>
    <scope>NUCLEOTIDE SEQUENCE</scope>
    <source>
        <strain evidence="1">81SQS9</strain>
    </source>
</reference>
<proteinExistence type="predicted"/>
<accession>A0ACB9TDK3</accession>
<sequence length="585" mass="66046">MGRIIWFCVISTLLSSTFASCCPSHCSCFLDTRGRNAVECRQGGLNGTLSLDGMDASMEVLRITAPEDNLNALTMNPTIQSYKRLEEIHITRSNIPNLGTHFFWGLDKLEILNLSQNNITQPLDHNFRGLQSLKELYLDDNKIYSLPSGTFRYLINLATLSIQRNRMHELMPRVFQQLERLQVLKLSGNSLVKLNPEIFKDLKALSILECRGCALTEMDPEIYSLLPYLTHLDLGDNNISKLNSKEFKYLTDLKSLNLDGNRVSSISNSMFSQQTQLEALSLARNELSVLSPSSFTNLKNLTELDLSYNKLEHVDATLLKPIEAKLNRLILSGNHIPIGEIRDLLWRNKVLRTLEIADCGLTEITEFVLPEKLTVLVLAGNYLSTLSPEVLPNTLSQLDLSRNHFRGLSEEMMQRIDSITTLKLDSNPWTCDLCHIIPLLSRVNRTDVFSLKCASPYHYVNRLLGSLHKDQLNWCTAPSYTSSDANYYLTVDDSKIGIIAASASVALLVLIIFAVLAAFLYSKRHAAKYYTHEEKRTDERESIFENQSPLFGEELSFKFPMEASEKKVAIATIDEIKNHALSNGT</sequence>
<dbReference type="Proteomes" id="UP001056778">
    <property type="component" value="Chromosome 3"/>
</dbReference>